<keyword evidence="3" id="KW-1185">Reference proteome</keyword>
<dbReference type="Proteomes" id="UP000509367">
    <property type="component" value="Chromosome"/>
</dbReference>
<evidence type="ECO:0000313" key="2">
    <source>
        <dbReference type="EMBL" id="QKV17142.1"/>
    </source>
</evidence>
<dbReference type="InterPro" id="IPR025528">
    <property type="entry name" value="BrnA_antitoxin"/>
</dbReference>
<gene>
    <name evidence="2" type="ORF">HTY61_01010</name>
</gene>
<protein>
    <submittedName>
        <fullName evidence="2">BrnA antitoxin family protein</fullName>
    </submittedName>
</protein>
<organism evidence="2 3">
    <name type="scientific">Oricola thermophila</name>
    <dbReference type="NCBI Taxonomy" id="2742145"/>
    <lineage>
        <taxon>Bacteria</taxon>
        <taxon>Pseudomonadati</taxon>
        <taxon>Pseudomonadota</taxon>
        <taxon>Alphaproteobacteria</taxon>
        <taxon>Hyphomicrobiales</taxon>
        <taxon>Ahrensiaceae</taxon>
        <taxon>Oricola</taxon>
    </lineage>
</organism>
<evidence type="ECO:0000256" key="1">
    <source>
        <dbReference type="SAM" id="MobiDB-lite"/>
    </source>
</evidence>
<name>A0A6N1VD47_9HYPH</name>
<dbReference type="Pfam" id="PF14384">
    <property type="entry name" value="BrnA_antitoxin"/>
    <property type="match status" value="1"/>
</dbReference>
<dbReference type="EMBL" id="CP054836">
    <property type="protein sequence ID" value="QKV17142.1"/>
    <property type="molecule type" value="Genomic_DNA"/>
</dbReference>
<accession>A0A6N1VD47</accession>
<sequence>MAYPPRRTASARDRAESLFKAATTKPSDVPAPTARTAPPPARESVTLRIDSDVLAFFQDEGPGWQGRMNAALRKAAGLG</sequence>
<reference evidence="2 3" key="1">
    <citation type="submission" date="2020-06" db="EMBL/GenBank/DDBJ databases">
        <title>Oricola thermophila sp. nov. isolated from a tidal sediments.</title>
        <authorList>
            <person name="Kwon K.K."/>
            <person name="Yang S.-H."/>
            <person name="Park M.-J."/>
        </authorList>
    </citation>
    <scope>NUCLEOTIDE SEQUENCE [LARGE SCALE GENOMIC DNA]</scope>
    <source>
        <strain evidence="2 3">MEBiC13590</strain>
    </source>
</reference>
<dbReference type="RefSeq" id="WP_175275038.1">
    <property type="nucleotide sequence ID" value="NZ_CP054836.1"/>
</dbReference>
<proteinExistence type="predicted"/>
<dbReference type="AlphaFoldDB" id="A0A6N1VD47"/>
<dbReference type="KEGG" id="orm:HTY61_01010"/>
<feature type="region of interest" description="Disordered" evidence="1">
    <location>
        <begin position="20"/>
        <end position="42"/>
    </location>
</feature>
<evidence type="ECO:0000313" key="3">
    <source>
        <dbReference type="Proteomes" id="UP000509367"/>
    </source>
</evidence>